<keyword evidence="2" id="KW-0288">FMN</keyword>
<dbReference type="PANTHER" id="PTHR42847">
    <property type="entry name" value="ALKANESULFONATE MONOOXYGENASE"/>
    <property type="match status" value="1"/>
</dbReference>
<dbReference type="OrthoDB" id="4288123at2"/>
<keyword evidence="7" id="KW-1185">Reference proteome</keyword>
<keyword evidence="4" id="KW-0503">Monooxygenase</keyword>
<comment type="caution">
    <text evidence="6">The sequence shown here is derived from an EMBL/GenBank/DDBJ whole genome shotgun (WGS) entry which is preliminary data.</text>
</comment>
<evidence type="ECO:0000256" key="2">
    <source>
        <dbReference type="ARBA" id="ARBA00022643"/>
    </source>
</evidence>
<dbReference type="Pfam" id="PF00296">
    <property type="entry name" value="Bac_luciferase"/>
    <property type="match status" value="1"/>
</dbReference>
<keyword evidence="1" id="KW-0285">Flavoprotein</keyword>
<keyword evidence="3" id="KW-0560">Oxidoreductase</keyword>
<dbReference type="InterPro" id="IPR050172">
    <property type="entry name" value="SsuD_RutA_monooxygenase"/>
</dbReference>
<dbReference type="Proteomes" id="UP000419138">
    <property type="component" value="Unassembled WGS sequence"/>
</dbReference>
<evidence type="ECO:0000259" key="5">
    <source>
        <dbReference type="Pfam" id="PF00296"/>
    </source>
</evidence>
<evidence type="ECO:0000256" key="1">
    <source>
        <dbReference type="ARBA" id="ARBA00022630"/>
    </source>
</evidence>
<reference evidence="6 7" key="1">
    <citation type="submission" date="2019-05" db="EMBL/GenBank/DDBJ databases">
        <title>Comparative genomics and metabolomics analyses of clavulanic acid producing Streptomyces species provides insight into specialized metabolism and evolution of beta-lactam biosynthetic gene clusters.</title>
        <authorList>
            <person name="Moore M.A."/>
            <person name="Cruz-Morales P."/>
            <person name="Barona Gomez F."/>
            <person name="Kapil T."/>
        </authorList>
    </citation>
    <scope>NUCLEOTIDE SEQUENCE [LARGE SCALE GENOMIC DNA]</scope>
    <source>
        <strain evidence="6 7">NRRL 5741</strain>
    </source>
</reference>
<organism evidence="6 7">
    <name type="scientific">Streptomyces jumonjinensis</name>
    <dbReference type="NCBI Taxonomy" id="1945"/>
    <lineage>
        <taxon>Bacteria</taxon>
        <taxon>Bacillati</taxon>
        <taxon>Actinomycetota</taxon>
        <taxon>Actinomycetes</taxon>
        <taxon>Kitasatosporales</taxon>
        <taxon>Streptomycetaceae</taxon>
        <taxon>Streptomyces</taxon>
    </lineage>
</organism>
<feature type="domain" description="Luciferase-like" evidence="5">
    <location>
        <begin position="5"/>
        <end position="234"/>
    </location>
</feature>
<evidence type="ECO:0000313" key="6">
    <source>
        <dbReference type="EMBL" id="MQT03645.1"/>
    </source>
</evidence>
<dbReference type="SUPFAM" id="SSF51679">
    <property type="entry name" value="Bacterial luciferase-like"/>
    <property type="match status" value="1"/>
</dbReference>
<dbReference type="InterPro" id="IPR036661">
    <property type="entry name" value="Luciferase-like_sf"/>
</dbReference>
<evidence type="ECO:0000256" key="4">
    <source>
        <dbReference type="ARBA" id="ARBA00023033"/>
    </source>
</evidence>
<proteinExistence type="predicted"/>
<dbReference type="RefSeq" id="WP_153525183.1">
    <property type="nucleotide sequence ID" value="NZ_JBEPDZ010000023.1"/>
</dbReference>
<name>A0A646KN40_STRJU</name>
<dbReference type="InterPro" id="IPR011251">
    <property type="entry name" value="Luciferase-like_dom"/>
</dbReference>
<dbReference type="EMBL" id="VCLA01000172">
    <property type="protein sequence ID" value="MQT03645.1"/>
    <property type="molecule type" value="Genomic_DNA"/>
</dbReference>
<accession>A0A646KN40</accession>
<gene>
    <name evidence="6" type="ORF">FF041_26775</name>
</gene>
<evidence type="ECO:0000256" key="3">
    <source>
        <dbReference type="ARBA" id="ARBA00023002"/>
    </source>
</evidence>
<evidence type="ECO:0000313" key="7">
    <source>
        <dbReference type="Proteomes" id="UP000419138"/>
    </source>
</evidence>
<dbReference type="AlphaFoldDB" id="A0A646KN40"/>
<protein>
    <submittedName>
        <fullName evidence="6">LLM class F420-dependent oxidoreductase</fullName>
    </submittedName>
</protein>
<dbReference type="Gene3D" id="3.20.20.30">
    <property type="entry name" value="Luciferase-like domain"/>
    <property type="match status" value="1"/>
</dbReference>
<dbReference type="GO" id="GO:0046306">
    <property type="term" value="P:alkanesulfonate catabolic process"/>
    <property type="evidence" value="ECO:0007669"/>
    <property type="project" value="TreeGrafter"/>
</dbReference>
<dbReference type="PANTHER" id="PTHR42847:SF4">
    <property type="entry name" value="ALKANESULFONATE MONOOXYGENASE-RELATED"/>
    <property type="match status" value="1"/>
</dbReference>
<dbReference type="NCBIfam" id="TIGR03621">
    <property type="entry name" value="F420_MSMEG_2516"/>
    <property type="match status" value="1"/>
</dbReference>
<sequence>MSRPFRFSVNMLAPADGAQWREKCRRAEELGYDLIQVPDHLGMPAPFPALVAAASATERVRLGTLVLNAGFWNPALLAREIATVDGLTGGRLEVGLGTGYVREEHERAGIPFLSRGGRVDHLRRTVEELDRLLSDPSHLPQVSQRPRPPLVIAGNGDRVLRLAVEYADTVALTGARESADGLIPLSPGELDERIAAYRALAGDRADELELNLLIQTPTVTDDPEAVVRELLARTPQLRGLTTARALELPVMAIGTAEVIADRLRALRERYGFTSFTVLDPYLESFAPVVALLRGE</sequence>
<dbReference type="GO" id="GO:0008726">
    <property type="term" value="F:alkanesulfonate monooxygenase activity"/>
    <property type="evidence" value="ECO:0007669"/>
    <property type="project" value="TreeGrafter"/>
</dbReference>
<dbReference type="InterPro" id="IPR019923">
    <property type="entry name" value="Lucif-like_OxRdtase_MSMEG_2516"/>
</dbReference>